<comment type="caution">
    <text evidence="7">The sequence shown here is derived from an EMBL/GenBank/DDBJ whole genome shotgun (WGS) entry which is preliminary data.</text>
</comment>
<dbReference type="Gene3D" id="1.10.10.10">
    <property type="entry name" value="Winged helix-like DNA-binding domain superfamily/Winged helix DNA-binding domain"/>
    <property type="match status" value="1"/>
</dbReference>
<feature type="DNA-binding region" description="Fork-head" evidence="5">
    <location>
        <begin position="250"/>
        <end position="343"/>
    </location>
</feature>
<evidence type="ECO:0000256" key="1">
    <source>
        <dbReference type="ARBA" id="ARBA00023015"/>
    </source>
</evidence>
<keyword evidence="4 5" id="KW-0539">Nucleus</keyword>
<dbReference type="SUPFAM" id="SSF46785">
    <property type="entry name" value="Winged helix' DNA-binding domain"/>
    <property type="match status" value="1"/>
</dbReference>
<sequence length="403" mass="45055">MALDLQCSQDLYGEVGRIDLSHAIETLLGNDDKENDLSMHLLTSSTVSSRHSLESSSCNETPHLLDKTAARQHCRRLENIDTTPIKKQEPRRHLNSVNILCRSKKRKLEDKVRFSESGKKLSSNGSKSGRLTASVASRFGPLQTLHDSNVQIIDSDGSTNAAIMVKDSSGKLHPAEFVPVMVEERNGGFFMSQNNSSLNNDKDVLNYQENRGTGQDDSLTNITWLKRMSAPGVDSVEPCQIQFPDPECERPPYSYSALIQFALISTPIGKMTLKEIYEWIQSKFPFFKTAKLGWKNSIRHNLSLHKIFIREPPDGPGKPAFWTLRPGTVVRLPENRLFVMENKHGSKNGGSAAENFPLQHSMDAKACIKQADGTTQVVSEKILQGRQFLFTAHYILGNPVFDN</sequence>
<dbReference type="InterPro" id="IPR001766">
    <property type="entry name" value="Fork_head_dom"/>
</dbReference>
<keyword evidence="2 5" id="KW-0238">DNA-binding</keyword>
<keyword evidence="3" id="KW-0804">Transcription</keyword>
<dbReference type="PROSITE" id="PS00657">
    <property type="entry name" value="FORK_HEAD_1"/>
    <property type="match status" value="1"/>
</dbReference>
<evidence type="ECO:0000313" key="8">
    <source>
        <dbReference type="Proteomes" id="UP000230750"/>
    </source>
</evidence>
<keyword evidence="1" id="KW-0805">Transcription regulation</keyword>
<dbReference type="PROSITE" id="PS00658">
    <property type="entry name" value="FORK_HEAD_2"/>
    <property type="match status" value="1"/>
</dbReference>
<feature type="domain" description="Fork-head" evidence="6">
    <location>
        <begin position="250"/>
        <end position="343"/>
    </location>
</feature>
<gene>
    <name evidence="7" type="ORF">BSL78_19557</name>
</gene>
<dbReference type="CDD" id="cd20029">
    <property type="entry name" value="FH_FOXM"/>
    <property type="match status" value="1"/>
</dbReference>
<dbReference type="AlphaFoldDB" id="A0A2G8K6K7"/>
<dbReference type="PRINTS" id="PR00053">
    <property type="entry name" value="FORKHEAD"/>
</dbReference>
<dbReference type="GO" id="GO:0000981">
    <property type="term" value="F:DNA-binding transcription factor activity, RNA polymerase II-specific"/>
    <property type="evidence" value="ECO:0007669"/>
    <property type="project" value="TreeGrafter"/>
</dbReference>
<dbReference type="InterPro" id="IPR047516">
    <property type="entry name" value="FH_FOXM1"/>
</dbReference>
<dbReference type="Pfam" id="PF00250">
    <property type="entry name" value="Forkhead"/>
    <property type="match status" value="1"/>
</dbReference>
<evidence type="ECO:0000256" key="2">
    <source>
        <dbReference type="ARBA" id="ARBA00023125"/>
    </source>
</evidence>
<accession>A0A2G8K6K7</accession>
<dbReference type="SMART" id="SM00339">
    <property type="entry name" value="FH"/>
    <property type="match status" value="1"/>
</dbReference>
<keyword evidence="8" id="KW-1185">Reference proteome</keyword>
<dbReference type="InterPro" id="IPR030456">
    <property type="entry name" value="TF_fork_head_CS_2"/>
</dbReference>
<evidence type="ECO:0000256" key="4">
    <source>
        <dbReference type="ARBA" id="ARBA00023242"/>
    </source>
</evidence>
<dbReference type="GO" id="GO:0000978">
    <property type="term" value="F:RNA polymerase II cis-regulatory region sequence-specific DNA binding"/>
    <property type="evidence" value="ECO:0007669"/>
    <property type="project" value="TreeGrafter"/>
</dbReference>
<evidence type="ECO:0000313" key="7">
    <source>
        <dbReference type="EMBL" id="PIK43585.1"/>
    </source>
</evidence>
<dbReference type="InterPro" id="IPR018122">
    <property type="entry name" value="TF_fork_head_CS_1"/>
</dbReference>
<protein>
    <submittedName>
        <fullName evidence="7">Forkhead transcription factor M</fullName>
    </submittedName>
</protein>
<dbReference type="InterPro" id="IPR036388">
    <property type="entry name" value="WH-like_DNA-bd_sf"/>
</dbReference>
<comment type="subcellular location">
    <subcellularLocation>
        <location evidence="5">Nucleus</location>
    </subcellularLocation>
</comment>
<dbReference type="InterPro" id="IPR045912">
    <property type="entry name" value="FOXJ2/3-like"/>
</dbReference>
<evidence type="ECO:0000256" key="5">
    <source>
        <dbReference type="PROSITE-ProRule" id="PRU00089"/>
    </source>
</evidence>
<dbReference type="GO" id="GO:0005634">
    <property type="term" value="C:nucleus"/>
    <property type="evidence" value="ECO:0007669"/>
    <property type="project" value="UniProtKB-SubCell"/>
</dbReference>
<dbReference type="OrthoDB" id="5954824at2759"/>
<name>A0A2G8K6K7_STIJA</name>
<dbReference type="PROSITE" id="PS50039">
    <property type="entry name" value="FORK_HEAD_3"/>
    <property type="match status" value="1"/>
</dbReference>
<evidence type="ECO:0000259" key="6">
    <source>
        <dbReference type="PROSITE" id="PS50039"/>
    </source>
</evidence>
<dbReference type="PANTHER" id="PTHR46078">
    <property type="entry name" value="FORKHEAD BOX PROTEIN J2 FAMILY MEMBER"/>
    <property type="match status" value="1"/>
</dbReference>
<dbReference type="Proteomes" id="UP000230750">
    <property type="component" value="Unassembled WGS sequence"/>
</dbReference>
<dbReference type="STRING" id="307972.A0A2G8K6K7"/>
<dbReference type="InterPro" id="IPR036390">
    <property type="entry name" value="WH_DNA-bd_sf"/>
</dbReference>
<dbReference type="PANTHER" id="PTHR46078:SF2">
    <property type="entry name" value="FORK-HEAD DOMAIN-CONTAINING PROTEIN"/>
    <property type="match status" value="1"/>
</dbReference>
<reference evidence="7 8" key="1">
    <citation type="journal article" date="2017" name="PLoS Biol.">
        <title>The sea cucumber genome provides insights into morphological evolution and visceral regeneration.</title>
        <authorList>
            <person name="Zhang X."/>
            <person name="Sun L."/>
            <person name="Yuan J."/>
            <person name="Sun Y."/>
            <person name="Gao Y."/>
            <person name="Zhang L."/>
            <person name="Li S."/>
            <person name="Dai H."/>
            <person name="Hamel J.F."/>
            <person name="Liu C."/>
            <person name="Yu Y."/>
            <person name="Liu S."/>
            <person name="Lin W."/>
            <person name="Guo K."/>
            <person name="Jin S."/>
            <person name="Xu P."/>
            <person name="Storey K.B."/>
            <person name="Huan P."/>
            <person name="Zhang T."/>
            <person name="Zhou Y."/>
            <person name="Zhang J."/>
            <person name="Lin C."/>
            <person name="Li X."/>
            <person name="Xing L."/>
            <person name="Huo D."/>
            <person name="Sun M."/>
            <person name="Wang L."/>
            <person name="Mercier A."/>
            <person name="Li F."/>
            <person name="Yang H."/>
            <person name="Xiang J."/>
        </authorList>
    </citation>
    <scope>NUCLEOTIDE SEQUENCE [LARGE SCALE GENOMIC DNA]</scope>
    <source>
        <strain evidence="7">Shaxun</strain>
        <tissue evidence="7">Muscle</tissue>
    </source>
</reference>
<evidence type="ECO:0000256" key="3">
    <source>
        <dbReference type="ARBA" id="ARBA00023163"/>
    </source>
</evidence>
<organism evidence="7 8">
    <name type="scientific">Stichopus japonicus</name>
    <name type="common">Sea cucumber</name>
    <dbReference type="NCBI Taxonomy" id="307972"/>
    <lineage>
        <taxon>Eukaryota</taxon>
        <taxon>Metazoa</taxon>
        <taxon>Echinodermata</taxon>
        <taxon>Eleutherozoa</taxon>
        <taxon>Echinozoa</taxon>
        <taxon>Holothuroidea</taxon>
        <taxon>Aspidochirotacea</taxon>
        <taxon>Aspidochirotida</taxon>
        <taxon>Stichopodidae</taxon>
        <taxon>Apostichopus</taxon>
    </lineage>
</organism>
<dbReference type="EMBL" id="MRZV01000840">
    <property type="protein sequence ID" value="PIK43585.1"/>
    <property type="molecule type" value="Genomic_DNA"/>
</dbReference>
<proteinExistence type="predicted"/>